<protein>
    <recommendedName>
        <fullName evidence="5">VWFA domain-containing protein</fullName>
    </recommendedName>
</protein>
<evidence type="ECO:0000256" key="1">
    <source>
        <dbReference type="SAM" id="MobiDB-lite"/>
    </source>
</evidence>
<evidence type="ECO:0000313" key="3">
    <source>
        <dbReference type="EMBL" id="ORX98012.1"/>
    </source>
</evidence>
<feature type="region of interest" description="Disordered" evidence="1">
    <location>
        <begin position="2066"/>
        <end position="2089"/>
    </location>
</feature>
<proteinExistence type="predicted"/>
<reference evidence="3 4" key="1">
    <citation type="submission" date="2016-08" db="EMBL/GenBank/DDBJ databases">
        <title>A Parts List for Fungal Cellulosomes Revealed by Comparative Genomics.</title>
        <authorList>
            <consortium name="DOE Joint Genome Institute"/>
            <person name="Haitjema C.H."/>
            <person name="Gilmore S.P."/>
            <person name="Henske J.K."/>
            <person name="Solomon K.V."/>
            <person name="De Groot R."/>
            <person name="Kuo A."/>
            <person name="Mondo S.J."/>
            <person name="Salamov A.A."/>
            <person name="Labutti K."/>
            <person name="Zhao Z."/>
            <person name="Chiniquy J."/>
            <person name="Barry K."/>
            <person name="Brewer H.M."/>
            <person name="Purvine S.O."/>
            <person name="Wright A.T."/>
            <person name="Boxma B."/>
            <person name="Van Alen T."/>
            <person name="Hackstein J.H."/>
            <person name="Baker S.E."/>
            <person name="Grigoriev I.V."/>
            <person name="O'Malley M.A."/>
        </authorList>
    </citation>
    <scope>NUCLEOTIDE SEQUENCE [LARGE SCALE GENOMIC DNA]</scope>
    <source>
        <strain evidence="3 4">G1</strain>
    </source>
</reference>
<name>A0A1Y1YJ53_9FUNG</name>
<evidence type="ECO:0000313" key="4">
    <source>
        <dbReference type="Proteomes" id="UP000193920"/>
    </source>
</evidence>
<organism evidence="3 4">
    <name type="scientific">Neocallimastix californiae</name>
    <dbReference type="NCBI Taxonomy" id="1754190"/>
    <lineage>
        <taxon>Eukaryota</taxon>
        <taxon>Fungi</taxon>
        <taxon>Fungi incertae sedis</taxon>
        <taxon>Chytridiomycota</taxon>
        <taxon>Chytridiomycota incertae sedis</taxon>
        <taxon>Neocallimastigomycetes</taxon>
        <taxon>Neocallimastigales</taxon>
        <taxon>Neocallimastigaceae</taxon>
        <taxon>Neocallimastix</taxon>
    </lineage>
</organism>
<evidence type="ECO:0008006" key="5">
    <source>
        <dbReference type="Google" id="ProtNLM"/>
    </source>
</evidence>
<keyword evidence="2" id="KW-0732">Signal</keyword>
<feature type="signal peptide" evidence="2">
    <location>
        <begin position="1"/>
        <end position="18"/>
    </location>
</feature>
<sequence>MLIIILLLLLCIIYRVNCDLDNFGNEEISLLVLAAADNNEDIAARNNKYAYVYNGNNRKETIVDIIPELRRIYDKQCKSNCNPPRNQIFSAVDDYFKNNLYPAALATYNKYFGNSKNPSDKINQYDLFGQLTKDTSVMPINIYDPNIDVEILYPDNDVMYNTIASYIRERTNFNPTEFTDGKQFLNKKIPTNINIDVLNKIVELCINNKGTCKSYFDGSVSNRGTNKFTSEVNFIIVKSKINNVERYHFFTARNVSNNNSNRKMAHQFTVKYISKTNSYEEDTDYNRKELFYKDIKAINNNYGKEIDGEGYIVDEGIDIIPRSGIMVNYENNDAGVYDNKGNLQNDKIQPIGKGYKIDNNNIHIYRATPNRSNYKNIIYLINNFAKINNRLKSSQIDKVLNLSKMLGIIKLYPVGLISDKSYGITAGSGHIHELKEAIELANNVQIYKNNANNQGNNNNNINLKCRVKESIKSKRKRDLKSECSCHNVRVPMVYNIKDSMTELISIINEKNIDLLNVDNIDDYFNNIENSENFDDFWNNFLDLYKENSLKFTPEERNKIVQNINELINGYKDKISNSKNTDVKVEENNISKLENVIYDITAFNWENFQEFNEIYINDYNKDSKSKYFKEKLLRVLKKALKVLNKSVRIKFNKKDSSLRIDPKSIGDSEKLDESVDNFAGEFQDSKELNEKNLKDIADDFDELQFITDYELYSNGEPSEDSELVTRFRNEVNNKIGEEENNLEVIPSENNLIIEENSGNDIVDKLKSNEVSDEIKEAILEGFENTINESKDEGLIEETSNSVDEIKEYVLTKESEINQYDTTTLEKHKHKVIKFLKLVKNLNSLINKINVKEYFSDGKVRNAKKDIGKIKLSSELTNRINEISSSSEMAVALNEIEASRNTDFEKISNLVAFAIFAAGDKDGKLIKEKDSNGNLIPISIPITINGEEKVISIKDVVPDLKNLEGKDLDDKFSELYDIALVKYSEQFENYYNEEMDIGYFNRNPEETIKQQNVMTHLLKPYNKLEDGKIQRFNIAPKDVHIHVSSDDYLDKTFKSFILGTESDDDINSIEKFNDLPENIRMQWNSDAELPEEYKSREPLYKAMALYCIKSSKCKEYFKDDTTSFNVITYDSQDNDKTVVNHSLVINDDTNKATLSAFTLNEIDNEFRLDEMHNNGEEFTYEELYILNKNGDNDNLSKIKVDDNEYTKIPGIGFLAACGYDIEKMDGTVLSPSEYGLNNDQYNDASDNEIIEKKFGVTNNGKFNMNVVKSDVFDSKVVLSHDIDESIMKEFGKKILIHRHETGTLDDEELQTLSIHSEAMLGRDLCSEEGGLVHYADDKNSQTRFINVKESMNIQNVLKDIDNDRSKCLTTNNKCSKKMQISKSFDVEGKLISALQTLKKYDSKNIKVKEDENDISVPKELCENANSLMDVIKISSQSYKEQLQNSETPITESDSETFILGISEALNGLNYRYTNSYYLGHDSIRSLTQDKLNDMAFLFADIVESHDKKFSTSNSNKISSSVKLIDFESNTDSQSKFVNDKLHEILDNVSDLFNENNQEISDIHTVDNMDINNKQYDDDRSEEINDIVENLKQITADNSDDETKEKLKNNLIEIHNKLSQLERIFDRENTQQENYVNNSEMVYKLNQVIVDQLNALYGNDEEVNKIVEQHKSTINGINKSEVKSSNVLTLDHVVGKVVVKDYILKNHESKPYVRSYFDNMKNSLLYADSDEERERFIKEIQEIKNIIDERIEQFKSYTDSPENHYEEADHLIEVINNYNSLVATELDSNVKEDDMGIKYIDINNDRVLNNRLNYIRVAKFNKAIEAIMEQNPNLFNLKKQSLKENINKKYAESYQFGEYEIFEPRTEDLQEIIKDVVKSKSDAIITITDAATNRYQLIELKQCEEMKYKLIVHESSFYRKAEDVDEINRLTKHNKLFKNLKNNSLKNLETHEETENRFKNDIAASAGLSQDIKNEPIEYVINSIDDEKMNNNKIKEKVKRLFQFKKNEVTKASGVVSAQAFDLILNHYNSFMGSTEKKLKATYNDYNDFSKKNTISNKINKFSKIHSRNIHSENPHNNPPKFSKNPGTGNHH</sequence>
<evidence type="ECO:0000256" key="2">
    <source>
        <dbReference type="SAM" id="SignalP"/>
    </source>
</evidence>
<dbReference type="EMBL" id="MCOG01000577">
    <property type="protein sequence ID" value="ORX98012.1"/>
    <property type="molecule type" value="Genomic_DNA"/>
</dbReference>
<dbReference type="STRING" id="1754190.A0A1Y1YJ53"/>
<comment type="caution">
    <text evidence="3">The sequence shown here is derived from an EMBL/GenBank/DDBJ whole genome shotgun (WGS) entry which is preliminary data.</text>
</comment>
<keyword evidence="4" id="KW-1185">Reference proteome</keyword>
<feature type="chain" id="PRO_5012440612" description="VWFA domain-containing protein" evidence="2">
    <location>
        <begin position="19"/>
        <end position="2089"/>
    </location>
</feature>
<accession>A0A1Y1YJ53</accession>
<dbReference type="Proteomes" id="UP000193920">
    <property type="component" value="Unassembled WGS sequence"/>
</dbReference>
<gene>
    <name evidence="3" type="ORF">LY90DRAFT_678823</name>
</gene>